<feature type="compositionally biased region" description="Acidic residues" evidence="1">
    <location>
        <begin position="135"/>
        <end position="149"/>
    </location>
</feature>
<evidence type="ECO:0000313" key="2">
    <source>
        <dbReference type="EMBL" id="KIW65945.1"/>
    </source>
</evidence>
<keyword evidence="3" id="KW-1185">Reference proteome</keyword>
<feature type="region of interest" description="Disordered" evidence="1">
    <location>
        <begin position="125"/>
        <end position="149"/>
    </location>
</feature>
<organism evidence="2 3">
    <name type="scientific">Phialophora macrospora</name>
    <dbReference type="NCBI Taxonomy" id="1851006"/>
    <lineage>
        <taxon>Eukaryota</taxon>
        <taxon>Fungi</taxon>
        <taxon>Dikarya</taxon>
        <taxon>Ascomycota</taxon>
        <taxon>Pezizomycotina</taxon>
        <taxon>Eurotiomycetes</taxon>
        <taxon>Chaetothyriomycetidae</taxon>
        <taxon>Chaetothyriales</taxon>
        <taxon>Herpotrichiellaceae</taxon>
        <taxon>Phialophora</taxon>
    </lineage>
</organism>
<dbReference type="InterPro" id="IPR038324">
    <property type="entry name" value="Rpb4/RPC9_sf"/>
</dbReference>
<dbReference type="PANTHER" id="PTHR15561:SF0">
    <property type="entry name" value="DNA-DIRECTED RNA POLYMERASE III SUBUNIT RPC9"/>
    <property type="match status" value="1"/>
</dbReference>
<dbReference type="Proteomes" id="UP000054266">
    <property type="component" value="Unassembled WGS sequence"/>
</dbReference>
<sequence>MKVLDPQSALLTTSEVHRFLLQNPPRPTPKKIGSYTPVNLKGYQRVREDFQDYISSTTPYIAKYPPPETFIQSVVPKLRTFGLSKTEAFMMINLGVGLARGYEQQPFMNGDQDNVNTVSSSIESAAANENAGTSGDEEQPNPEGQEDEAAYQPSDLELLSCVVEELDDRFPGDEGQEQIQKIVQTIREEYERAQSKHASTNGDAVGAENIMDAP</sequence>
<dbReference type="Gene3D" id="1.20.1250.40">
    <property type="match status" value="1"/>
</dbReference>
<gene>
    <name evidence="2" type="ORF">PV04_08158</name>
</gene>
<feature type="region of interest" description="Disordered" evidence="1">
    <location>
        <begin position="191"/>
        <end position="214"/>
    </location>
</feature>
<dbReference type="STRING" id="5601.A0A0D2FGT3"/>
<dbReference type="PANTHER" id="PTHR15561">
    <property type="entry name" value="CALCITONIN GENE-RELATED PEPTIDE-RECEPTOR COMPONENT PROTEIN"/>
    <property type="match status" value="1"/>
</dbReference>
<dbReference type="EMBL" id="KN846960">
    <property type="protein sequence ID" value="KIW65945.1"/>
    <property type="molecule type" value="Genomic_DNA"/>
</dbReference>
<dbReference type="HOGENOM" id="CLU_103833_0_0_1"/>
<dbReference type="AlphaFoldDB" id="A0A0D2FGT3"/>
<reference evidence="2 3" key="1">
    <citation type="submission" date="2015-01" db="EMBL/GenBank/DDBJ databases">
        <title>The Genome Sequence of Capronia semiimmersa CBS27337.</title>
        <authorList>
            <consortium name="The Broad Institute Genomics Platform"/>
            <person name="Cuomo C."/>
            <person name="de Hoog S."/>
            <person name="Gorbushina A."/>
            <person name="Stielow B."/>
            <person name="Teixiera M."/>
            <person name="Abouelleil A."/>
            <person name="Chapman S.B."/>
            <person name="Priest M."/>
            <person name="Young S.K."/>
            <person name="Wortman J."/>
            <person name="Nusbaum C."/>
            <person name="Birren B."/>
        </authorList>
    </citation>
    <scope>NUCLEOTIDE SEQUENCE [LARGE SCALE GENOMIC DNA]</scope>
    <source>
        <strain evidence="2 3">CBS 27337</strain>
    </source>
</reference>
<protein>
    <submittedName>
        <fullName evidence="2">Uncharacterized protein</fullName>
    </submittedName>
</protein>
<dbReference type="GO" id="GO:0005666">
    <property type="term" value="C:RNA polymerase III complex"/>
    <property type="evidence" value="ECO:0007669"/>
    <property type="project" value="InterPro"/>
</dbReference>
<evidence type="ECO:0000313" key="3">
    <source>
        <dbReference type="Proteomes" id="UP000054266"/>
    </source>
</evidence>
<evidence type="ECO:0000256" key="1">
    <source>
        <dbReference type="SAM" id="MobiDB-lite"/>
    </source>
</evidence>
<accession>A0A0D2FGT3</accession>
<name>A0A0D2FGT3_9EURO</name>
<proteinExistence type="predicted"/>
<dbReference type="InterPro" id="IPR038846">
    <property type="entry name" value="RPC9"/>
</dbReference>
<dbReference type="GO" id="GO:0006384">
    <property type="term" value="P:transcription initiation at RNA polymerase III promoter"/>
    <property type="evidence" value="ECO:0007669"/>
    <property type="project" value="InterPro"/>
</dbReference>